<dbReference type="EMBL" id="BQXO01000002">
    <property type="protein sequence ID" value="GKT05782.1"/>
    <property type="molecule type" value="Genomic_DNA"/>
</dbReference>
<dbReference type="InterPro" id="IPR039369">
    <property type="entry name" value="LacA-like"/>
</dbReference>
<dbReference type="Pfam" id="PF00132">
    <property type="entry name" value="Hexapep"/>
    <property type="match status" value="1"/>
</dbReference>
<dbReference type="EC" id="2.3.1.-" evidence="5"/>
<protein>
    <recommendedName>
        <fullName evidence="5">Acetyltransferase</fullName>
        <ecNumber evidence="5">2.3.1.-</ecNumber>
    </recommendedName>
</protein>
<dbReference type="Proteomes" id="UP001628078">
    <property type="component" value="Unassembled WGS sequence"/>
</dbReference>
<dbReference type="PANTHER" id="PTHR43017:SF1">
    <property type="entry name" value="ACETYLTRANSFERASE YJL218W-RELATED"/>
    <property type="match status" value="1"/>
</dbReference>
<name>A0ABQ5JRX6_9LACO</name>
<reference evidence="8 9" key="1">
    <citation type="submission" date="2022-03" db="EMBL/GenBank/DDBJ databases">
        <title>Draft genome sequence of Furfurilactobacillus curtus JCM 31185.</title>
        <authorList>
            <person name="Suzuki S."/>
            <person name="Endo A."/>
            <person name="Kajikawa A."/>
        </authorList>
    </citation>
    <scope>NUCLEOTIDE SEQUENCE [LARGE SCALE GENOMIC DNA]</scope>
    <source>
        <strain evidence="8 9">JCM 31185</strain>
    </source>
</reference>
<dbReference type="InterPro" id="IPR011004">
    <property type="entry name" value="Trimer_LpxA-like_sf"/>
</dbReference>
<feature type="domain" description="Maltose/galactoside acetyltransferase" evidence="7">
    <location>
        <begin position="8"/>
        <end position="60"/>
    </location>
</feature>
<evidence type="ECO:0000256" key="4">
    <source>
        <dbReference type="ARBA" id="ARBA00023315"/>
    </source>
</evidence>
<accession>A0ABQ5JRX6</accession>
<comment type="caution">
    <text evidence="8">The sequence shown here is derived from an EMBL/GenBank/DDBJ whole genome shotgun (WGS) entry which is preliminary data.</text>
</comment>
<sequence length="195" mass="21448">MKVMKTSRERMTAGEPYEQFDQELTERRKFMRAQLQQINAQTDNEKRNHRLQTLLADTGPDFFVESAFKCDYGWNIHIGDHFYANYDNTFLDTCPITIGHHCYFGPDVGLYTPVHPLDPVARDADVEFGAPITIGNSAWLGGHVTILPGVTLGDNVVVGAGSVVTKSFGDNVVIAGNPARVIKQVPSGSPGDNPI</sequence>
<evidence type="ECO:0000313" key="8">
    <source>
        <dbReference type="EMBL" id="GKT05782.1"/>
    </source>
</evidence>
<dbReference type="InterPro" id="IPR001451">
    <property type="entry name" value="Hexapep"/>
</dbReference>
<dbReference type="CDD" id="cd03357">
    <property type="entry name" value="LbH_MAT_GAT"/>
    <property type="match status" value="1"/>
</dbReference>
<evidence type="ECO:0000256" key="2">
    <source>
        <dbReference type="ARBA" id="ARBA00022679"/>
    </source>
</evidence>
<evidence type="ECO:0000256" key="3">
    <source>
        <dbReference type="ARBA" id="ARBA00022737"/>
    </source>
</evidence>
<evidence type="ECO:0000256" key="1">
    <source>
        <dbReference type="ARBA" id="ARBA00007274"/>
    </source>
</evidence>
<keyword evidence="3" id="KW-0677">Repeat</keyword>
<organism evidence="8 9">
    <name type="scientific">Furfurilactobacillus curtus</name>
    <dbReference type="NCBI Taxonomy" id="1746200"/>
    <lineage>
        <taxon>Bacteria</taxon>
        <taxon>Bacillati</taxon>
        <taxon>Bacillota</taxon>
        <taxon>Bacilli</taxon>
        <taxon>Lactobacillales</taxon>
        <taxon>Lactobacillaceae</taxon>
        <taxon>Furfurilactobacillus</taxon>
    </lineage>
</organism>
<evidence type="ECO:0000256" key="5">
    <source>
        <dbReference type="RuleBase" id="RU367021"/>
    </source>
</evidence>
<keyword evidence="2 5" id="KW-0808">Transferase</keyword>
<evidence type="ECO:0000313" key="9">
    <source>
        <dbReference type="Proteomes" id="UP001628078"/>
    </source>
</evidence>
<keyword evidence="4 5" id="KW-0012">Acyltransferase</keyword>
<keyword evidence="6" id="KW-0175">Coiled coil</keyword>
<dbReference type="SUPFAM" id="SSF51161">
    <property type="entry name" value="Trimeric LpxA-like enzymes"/>
    <property type="match status" value="1"/>
</dbReference>
<comment type="similarity">
    <text evidence="1 5">Belongs to the transferase hexapeptide repeat family.</text>
</comment>
<dbReference type="InterPro" id="IPR024688">
    <property type="entry name" value="Mac_dom"/>
</dbReference>
<proteinExistence type="inferred from homology"/>
<gene>
    <name evidence="8" type="primary">maa</name>
    <name evidence="8" type="ORF">JCM31185_10700</name>
</gene>
<dbReference type="Pfam" id="PF12464">
    <property type="entry name" value="Mac"/>
    <property type="match status" value="1"/>
</dbReference>
<evidence type="ECO:0000259" key="7">
    <source>
        <dbReference type="SMART" id="SM01266"/>
    </source>
</evidence>
<dbReference type="SMART" id="SM01266">
    <property type="entry name" value="Mac"/>
    <property type="match status" value="1"/>
</dbReference>
<dbReference type="PANTHER" id="PTHR43017">
    <property type="entry name" value="GALACTOSIDE O-ACETYLTRANSFERASE"/>
    <property type="match status" value="1"/>
</dbReference>
<dbReference type="Gene3D" id="2.160.10.10">
    <property type="entry name" value="Hexapeptide repeat proteins"/>
    <property type="match status" value="1"/>
</dbReference>
<feature type="coiled-coil region" evidence="6">
    <location>
        <begin position="21"/>
        <end position="48"/>
    </location>
</feature>
<keyword evidence="9" id="KW-1185">Reference proteome</keyword>
<evidence type="ECO:0000256" key="6">
    <source>
        <dbReference type="SAM" id="Coils"/>
    </source>
</evidence>